<keyword evidence="1" id="KW-0472">Membrane</keyword>
<protein>
    <recommendedName>
        <fullName evidence="1">Putative membrane protein insertion efficiency factor</fullName>
    </recommendedName>
</protein>
<dbReference type="InterPro" id="IPR002696">
    <property type="entry name" value="Membr_insert_effic_factor_YidD"/>
</dbReference>
<dbReference type="HAMAP" id="MF_00386">
    <property type="entry name" value="UPF0161_YidD"/>
    <property type="match status" value="1"/>
</dbReference>
<proteinExistence type="inferred from homology"/>
<comment type="function">
    <text evidence="1">Could be involved in insertion of integral membrane proteins into the membrane.</text>
</comment>
<dbReference type="SMART" id="SM01234">
    <property type="entry name" value="Haemolytic"/>
    <property type="match status" value="1"/>
</dbReference>
<dbReference type="EMBL" id="LKHV02000001">
    <property type="protein sequence ID" value="MCS5709732.1"/>
    <property type="molecule type" value="Genomic_DNA"/>
</dbReference>
<reference evidence="2" key="2">
    <citation type="submission" date="2021-06" db="EMBL/GenBank/DDBJ databases">
        <title>Genomic Description and Analysis of Intracellular Bacteria, Candidatus Berkiella cookevillensis and Candidatus Berkiella aquae.</title>
        <authorList>
            <person name="Kidane D.T."/>
            <person name="Mehari Y.T."/>
            <person name="Rice F.C."/>
            <person name="Arivett B.A."/>
            <person name="Farone A.L."/>
            <person name="Berk S.G."/>
            <person name="Farone M.B."/>
        </authorList>
    </citation>
    <scope>NUCLEOTIDE SEQUENCE</scope>
    <source>
        <strain evidence="2">CC99</strain>
    </source>
</reference>
<evidence type="ECO:0000256" key="1">
    <source>
        <dbReference type="HAMAP-Rule" id="MF_00386"/>
    </source>
</evidence>
<comment type="caution">
    <text evidence="2">The sequence shown here is derived from an EMBL/GenBank/DDBJ whole genome shotgun (WGS) entry which is preliminary data.</text>
</comment>
<keyword evidence="3" id="KW-1185">Reference proteome</keyword>
<comment type="subcellular location">
    <subcellularLocation>
        <location evidence="1">Cell membrane</location>
        <topology evidence="1">Peripheral membrane protein</topology>
        <orientation evidence="1">Cytoplasmic side</orientation>
    </subcellularLocation>
</comment>
<accession>A0AAE3HSB6</accession>
<keyword evidence="1" id="KW-1003">Cell membrane</keyword>
<dbReference type="PANTHER" id="PTHR33383">
    <property type="entry name" value="MEMBRANE PROTEIN INSERTION EFFICIENCY FACTOR-RELATED"/>
    <property type="match status" value="1"/>
</dbReference>
<comment type="similarity">
    <text evidence="1">Belongs to the UPF0161 family.</text>
</comment>
<sequence length="76" mass="8692">MATFTTFSQRSLVLLIKGYQYFLSPWLGRSCRFFPSCSHYAIDAIEKHGSIRGSRYVICRLLKCHPFHPGGIDLVP</sequence>
<organism evidence="2 3">
    <name type="scientific">Candidatus Berkiella cookevillensis</name>
    <dbReference type="NCBI Taxonomy" id="437022"/>
    <lineage>
        <taxon>Bacteria</taxon>
        <taxon>Pseudomonadati</taxon>
        <taxon>Pseudomonadota</taxon>
        <taxon>Gammaproteobacteria</taxon>
        <taxon>Candidatus Berkiellales</taxon>
        <taxon>Candidatus Berkiellaceae</taxon>
        <taxon>Candidatus Berkiella</taxon>
    </lineage>
</organism>
<evidence type="ECO:0000313" key="3">
    <source>
        <dbReference type="Proteomes" id="UP000051494"/>
    </source>
</evidence>
<dbReference type="GO" id="GO:0005886">
    <property type="term" value="C:plasma membrane"/>
    <property type="evidence" value="ECO:0007669"/>
    <property type="project" value="UniProtKB-SubCell"/>
</dbReference>
<dbReference type="PANTHER" id="PTHR33383:SF1">
    <property type="entry name" value="MEMBRANE PROTEIN INSERTION EFFICIENCY FACTOR-RELATED"/>
    <property type="match status" value="1"/>
</dbReference>
<dbReference type="Pfam" id="PF01809">
    <property type="entry name" value="YidD"/>
    <property type="match status" value="1"/>
</dbReference>
<dbReference type="AlphaFoldDB" id="A0AAE3HSB6"/>
<reference evidence="2" key="1">
    <citation type="journal article" date="2016" name="Genome Announc.">
        <title>Draft Genome Sequences of Two Novel Amoeba-Resistant Intranuclear Bacteria, 'Candidatus Berkiella cookevillensis' and 'Candidatus Berkiella aquae'.</title>
        <authorList>
            <person name="Mehari Y.T."/>
            <person name="Arivett B.A."/>
            <person name="Farone A.L."/>
            <person name="Gunderson J.H."/>
            <person name="Farone M.B."/>
        </authorList>
    </citation>
    <scope>NUCLEOTIDE SEQUENCE</scope>
    <source>
        <strain evidence="2">CC99</strain>
    </source>
</reference>
<dbReference type="Proteomes" id="UP000051494">
    <property type="component" value="Unassembled WGS sequence"/>
</dbReference>
<gene>
    <name evidence="2" type="primary">yidD</name>
    <name evidence="2" type="ORF">CC99x_012570</name>
</gene>
<evidence type="ECO:0000313" key="2">
    <source>
        <dbReference type="EMBL" id="MCS5709732.1"/>
    </source>
</evidence>
<name>A0AAE3HSB6_9GAMM</name>
<dbReference type="NCBIfam" id="TIGR00278">
    <property type="entry name" value="membrane protein insertion efficiency factor YidD"/>
    <property type="match status" value="1"/>
</dbReference>
<dbReference type="RefSeq" id="WP_077065395.1">
    <property type="nucleotide sequence ID" value="NZ_LKHV02000001.1"/>
</dbReference>